<sequence length="53" mass="5703">MAITNFLNKTKSCCKTSTSSGPKDSVKDINLSGGQCSWCGKYGHLRGHCPLLK</sequence>
<protein>
    <recommendedName>
        <fullName evidence="2">CCHC-type domain-containing protein</fullName>
    </recommendedName>
</protein>
<accession>A0AAD5HEE5</accession>
<keyword evidence="1" id="KW-0479">Metal-binding</keyword>
<dbReference type="PROSITE" id="PS50158">
    <property type="entry name" value="ZF_CCHC"/>
    <property type="match status" value="1"/>
</dbReference>
<dbReference type="RefSeq" id="XP_051446359.1">
    <property type="nucleotide sequence ID" value="XM_051587631.1"/>
</dbReference>
<feature type="domain" description="CCHC-type" evidence="2">
    <location>
        <begin position="36"/>
        <end position="50"/>
    </location>
</feature>
<keyword evidence="1" id="KW-0862">Zinc</keyword>
<organism evidence="3 4">
    <name type="scientific">Umbelopsis ramanniana AG</name>
    <dbReference type="NCBI Taxonomy" id="1314678"/>
    <lineage>
        <taxon>Eukaryota</taxon>
        <taxon>Fungi</taxon>
        <taxon>Fungi incertae sedis</taxon>
        <taxon>Mucoromycota</taxon>
        <taxon>Mucoromycotina</taxon>
        <taxon>Umbelopsidomycetes</taxon>
        <taxon>Umbelopsidales</taxon>
        <taxon>Umbelopsidaceae</taxon>
        <taxon>Umbelopsis</taxon>
    </lineage>
</organism>
<evidence type="ECO:0000313" key="3">
    <source>
        <dbReference type="EMBL" id="KAI8581355.1"/>
    </source>
</evidence>
<reference evidence="3" key="1">
    <citation type="submission" date="2021-06" db="EMBL/GenBank/DDBJ databases">
        <authorList>
            <consortium name="DOE Joint Genome Institute"/>
            <person name="Mondo S.J."/>
            <person name="Amses K.R."/>
            <person name="Simmons D.R."/>
            <person name="Longcore J.E."/>
            <person name="Seto K."/>
            <person name="Alves G.H."/>
            <person name="Bonds A.E."/>
            <person name="Quandt C.A."/>
            <person name="Davis W.J."/>
            <person name="Chang Y."/>
            <person name="Letcher P.M."/>
            <person name="Powell M.J."/>
            <person name="Kuo A."/>
            <person name="Labutti K."/>
            <person name="Pangilinan J."/>
            <person name="Andreopoulos W."/>
            <person name="Tritt A."/>
            <person name="Riley R."/>
            <person name="Hundley H."/>
            <person name="Johnson J."/>
            <person name="Lipzen A."/>
            <person name="Barry K."/>
            <person name="Berbee M.L."/>
            <person name="Buchler N.E."/>
            <person name="Grigoriev I.V."/>
            <person name="Spatafora J.W."/>
            <person name="Stajich J.E."/>
            <person name="James T.Y."/>
        </authorList>
    </citation>
    <scope>NUCLEOTIDE SEQUENCE</scope>
    <source>
        <strain evidence="3">AG</strain>
    </source>
</reference>
<evidence type="ECO:0000313" key="4">
    <source>
        <dbReference type="Proteomes" id="UP001206595"/>
    </source>
</evidence>
<dbReference type="Proteomes" id="UP001206595">
    <property type="component" value="Unassembled WGS sequence"/>
</dbReference>
<reference evidence="3" key="2">
    <citation type="journal article" date="2022" name="Proc. Natl. Acad. Sci. U.S.A.">
        <title>Diploid-dominant life cycles characterize the early evolution of Fungi.</title>
        <authorList>
            <person name="Amses K.R."/>
            <person name="Simmons D.R."/>
            <person name="Longcore J.E."/>
            <person name="Mondo S.J."/>
            <person name="Seto K."/>
            <person name="Jeronimo G.H."/>
            <person name="Bonds A.E."/>
            <person name="Quandt C.A."/>
            <person name="Davis W.J."/>
            <person name="Chang Y."/>
            <person name="Federici B.A."/>
            <person name="Kuo A."/>
            <person name="LaButti K."/>
            <person name="Pangilinan J."/>
            <person name="Andreopoulos W."/>
            <person name="Tritt A."/>
            <person name="Riley R."/>
            <person name="Hundley H."/>
            <person name="Johnson J."/>
            <person name="Lipzen A."/>
            <person name="Barry K."/>
            <person name="Lang B.F."/>
            <person name="Cuomo C.A."/>
            <person name="Buchler N.E."/>
            <person name="Grigoriev I.V."/>
            <person name="Spatafora J.W."/>
            <person name="Stajich J.E."/>
            <person name="James T.Y."/>
        </authorList>
    </citation>
    <scope>NUCLEOTIDE SEQUENCE</scope>
    <source>
        <strain evidence="3">AG</strain>
    </source>
</reference>
<dbReference type="SUPFAM" id="SSF57756">
    <property type="entry name" value="Retrovirus zinc finger-like domains"/>
    <property type="match status" value="1"/>
</dbReference>
<keyword evidence="1" id="KW-0863">Zinc-finger</keyword>
<gene>
    <name evidence="3" type="ORF">K450DRAFT_232649</name>
</gene>
<evidence type="ECO:0000259" key="2">
    <source>
        <dbReference type="PROSITE" id="PS50158"/>
    </source>
</evidence>
<dbReference type="InterPro" id="IPR036875">
    <property type="entry name" value="Znf_CCHC_sf"/>
</dbReference>
<comment type="caution">
    <text evidence="3">The sequence shown here is derived from an EMBL/GenBank/DDBJ whole genome shotgun (WGS) entry which is preliminary data.</text>
</comment>
<name>A0AAD5HEE5_UMBRA</name>
<dbReference type="InterPro" id="IPR001878">
    <property type="entry name" value="Znf_CCHC"/>
</dbReference>
<keyword evidence="4" id="KW-1185">Reference proteome</keyword>
<proteinExistence type="predicted"/>
<dbReference type="AlphaFoldDB" id="A0AAD5HEE5"/>
<dbReference type="GO" id="GO:0003676">
    <property type="term" value="F:nucleic acid binding"/>
    <property type="evidence" value="ECO:0007669"/>
    <property type="project" value="InterPro"/>
</dbReference>
<dbReference type="GO" id="GO:0008270">
    <property type="term" value="F:zinc ion binding"/>
    <property type="evidence" value="ECO:0007669"/>
    <property type="project" value="UniProtKB-KW"/>
</dbReference>
<evidence type="ECO:0000256" key="1">
    <source>
        <dbReference type="PROSITE-ProRule" id="PRU00047"/>
    </source>
</evidence>
<dbReference type="GeneID" id="75912976"/>
<dbReference type="EMBL" id="MU620906">
    <property type="protein sequence ID" value="KAI8581355.1"/>
    <property type="molecule type" value="Genomic_DNA"/>
</dbReference>